<keyword evidence="9" id="KW-1185">Reference proteome</keyword>
<dbReference type="Pfam" id="PF08031">
    <property type="entry name" value="BBE"/>
    <property type="match status" value="1"/>
</dbReference>
<dbReference type="STRING" id="73044.GCA_000725795_02143"/>
<dbReference type="KEGG" id="sseo:D0Z67_01765"/>
<sequence length="474" mass="50205">MGAAARQLAGRVGGPLFTEGQDGYDEERARYQTHRPHRPALVVGATEPKDVQLAVEFAAARDLPVGVQATGHAPALPAGTGVLVSTRRMTEVRVDPAARTAFVGAGVRWKQVVEAAAPHGLAPLSGSAPDVGAVGYTLGGGIGLLARKFGYAADHVRRVECVTADGRPRAVTADSDPDLFWALRGGRDNFGLVTGLEVDLVPVNRLYGGGLFFDGASAEDVLDAYLRWTETVPEEMTSSLALVPLPDAPTLPPPLRGRYVVHVRISYLGDPAYGERLVAPLRALGPRLADSVRELPYTESGSIHNDPVAPAAYVGTNAMLSGLDAGAVRTVLELSGPDAPITSIVEVRHLGGALARAPRVPNSVGHRSARYLLAVLDRVTDDTADAVRAAHTRLTDALSPLTTGRNLNFLYGAAASPDQVRRAYEPGDYARLGRIKAAHDPGNLFRLNHNIPPNPSPGPRRRAAADRSGQQKER</sequence>
<dbReference type="OrthoDB" id="9775082at2"/>
<dbReference type="PANTHER" id="PTHR42973">
    <property type="entry name" value="BINDING OXIDOREDUCTASE, PUTATIVE (AFU_ORTHOLOGUE AFUA_1G17690)-RELATED"/>
    <property type="match status" value="1"/>
</dbReference>
<dbReference type="InterPro" id="IPR006093">
    <property type="entry name" value="Oxy_OxRdtase_FAD_BS"/>
</dbReference>
<dbReference type="InterPro" id="IPR016169">
    <property type="entry name" value="FAD-bd_PCMH_sub2"/>
</dbReference>
<dbReference type="GO" id="GO:0016491">
    <property type="term" value="F:oxidoreductase activity"/>
    <property type="evidence" value="ECO:0007669"/>
    <property type="project" value="UniProtKB-KW"/>
</dbReference>
<keyword evidence="4" id="KW-0274">FAD</keyword>
<dbReference type="Pfam" id="PF01565">
    <property type="entry name" value="FAD_binding_4"/>
    <property type="match status" value="1"/>
</dbReference>
<dbReference type="InterPro" id="IPR016166">
    <property type="entry name" value="FAD-bd_PCMH"/>
</dbReference>
<feature type="compositionally biased region" description="Basic and acidic residues" evidence="6">
    <location>
        <begin position="463"/>
        <end position="474"/>
    </location>
</feature>
<proteinExistence type="inferred from homology"/>
<evidence type="ECO:0000313" key="8">
    <source>
        <dbReference type="EMBL" id="QBJ93946.1"/>
    </source>
</evidence>
<accession>A0A4V1A0A9</accession>
<dbReference type="Gene3D" id="3.30.465.10">
    <property type="match status" value="1"/>
</dbReference>
<dbReference type="EMBL" id="CP032229">
    <property type="protein sequence ID" value="QBJ93946.1"/>
    <property type="molecule type" value="Genomic_DNA"/>
</dbReference>
<dbReference type="AlphaFoldDB" id="A0A4V1A0A9"/>
<dbReference type="Gene3D" id="3.30.43.10">
    <property type="entry name" value="Uridine Diphospho-n-acetylenolpyruvylglucosamine Reductase, domain 2"/>
    <property type="match status" value="1"/>
</dbReference>
<dbReference type="InterPro" id="IPR012951">
    <property type="entry name" value="BBE"/>
</dbReference>
<evidence type="ECO:0000259" key="7">
    <source>
        <dbReference type="PROSITE" id="PS51387"/>
    </source>
</evidence>
<dbReference type="PROSITE" id="PS51387">
    <property type="entry name" value="FAD_PCMH"/>
    <property type="match status" value="1"/>
</dbReference>
<dbReference type="Proteomes" id="UP000292547">
    <property type="component" value="Chromosome"/>
</dbReference>
<name>A0A4V1A0A9_STRSO</name>
<comment type="similarity">
    <text evidence="2">Belongs to the oxygen-dependent FAD-linked oxidoreductase family.</text>
</comment>
<dbReference type="InterPro" id="IPR016167">
    <property type="entry name" value="FAD-bd_PCMH_sub1"/>
</dbReference>
<reference evidence="8 9" key="1">
    <citation type="submission" date="2018-08" db="EMBL/GenBank/DDBJ databases">
        <title>The complete genome sequence of Streptomyces seoulensis, a pioneer strain for nickel superoxide dismutase discovery.</title>
        <authorList>
            <person name="Shin J."/>
            <person name="Lee J.-S."/>
            <person name="Lee E.-J."/>
            <person name="Youn H.-D."/>
        </authorList>
    </citation>
    <scope>NUCLEOTIDE SEQUENCE [LARGE SCALE GENOMIC DNA]</scope>
    <source>
        <strain evidence="8 9">KCTC 9819</strain>
    </source>
</reference>
<keyword evidence="3" id="KW-0285">Flavoprotein</keyword>
<comment type="cofactor">
    <cofactor evidence="1">
        <name>FAD</name>
        <dbReference type="ChEBI" id="CHEBI:57692"/>
    </cofactor>
</comment>
<dbReference type="Gene3D" id="3.40.462.20">
    <property type="match status" value="1"/>
</dbReference>
<protein>
    <submittedName>
        <fullName evidence="8">FAD-binding oxidoreductase</fullName>
    </submittedName>
</protein>
<keyword evidence="5" id="KW-0560">Oxidoreductase</keyword>
<dbReference type="InterPro" id="IPR006094">
    <property type="entry name" value="Oxid_FAD_bind_N"/>
</dbReference>
<evidence type="ECO:0000256" key="1">
    <source>
        <dbReference type="ARBA" id="ARBA00001974"/>
    </source>
</evidence>
<gene>
    <name evidence="8" type="ORF">D0Z67_01765</name>
</gene>
<evidence type="ECO:0000256" key="6">
    <source>
        <dbReference type="SAM" id="MobiDB-lite"/>
    </source>
</evidence>
<dbReference type="InterPro" id="IPR050416">
    <property type="entry name" value="FAD-linked_Oxidoreductase"/>
</dbReference>
<dbReference type="SUPFAM" id="SSF56176">
    <property type="entry name" value="FAD-binding/transporter-associated domain-like"/>
    <property type="match status" value="1"/>
</dbReference>
<evidence type="ECO:0000256" key="2">
    <source>
        <dbReference type="ARBA" id="ARBA00005466"/>
    </source>
</evidence>
<dbReference type="PANTHER" id="PTHR42973:SF39">
    <property type="entry name" value="FAD-BINDING PCMH-TYPE DOMAIN-CONTAINING PROTEIN"/>
    <property type="match status" value="1"/>
</dbReference>
<evidence type="ECO:0000256" key="5">
    <source>
        <dbReference type="ARBA" id="ARBA00023002"/>
    </source>
</evidence>
<dbReference type="PROSITE" id="PS00862">
    <property type="entry name" value="OX2_COVAL_FAD"/>
    <property type="match status" value="1"/>
</dbReference>
<evidence type="ECO:0000256" key="4">
    <source>
        <dbReference type="ARBA" id="ARBA00022827"/>
    </source>
</evidence>
<dbReference type="InterPro" id="IPR036318">
    <property type="entry name" value="FAD-bd_PCMH-like_sf"/>
</dbReference>
<organism evidence="8 9">
    <name type="scientific">Streptomyces seoulensis</name>
    <dbReference type="NCBI Taxonomy" id="73044"/>
    <lineage>
        <taxon>Bacteria</taxon>
        <taxon>Bacillati</taxon>
        <taxon>Actinomycetota</taxon>
        <taxon>Actinomycetes</taxon>
        <taxon>Kitasatosporales</taxon>
        <taxon>Streptomycetaceae</taxon>
        <taxon>Streptomyces</taxon>
    </lineage>
</organism>
<feature type="region of interest" description="Disordered" evidence="6">
    <location>
        <begin position="441"/>
        <end position="474"/>
    </location>
</feature>
<feature type="domain" description="FAD-binding PCMH-type" evidence="7">
    <location>
        <begin position="35"/>
        <end position="203"/>
    </location>
</feature>
<evidence type="ECO:0000256" key="3">
    <source>
        <dbReference type="ARBA" id="ARBA00022630"/>
    </source>
</evidence>
<dbReference type="GO" id="GO:0071949">
    <property type="term" value="F:FAD binding"/>
    <property type="evidence" value="ECO:0007669"/>
    <property type="project" value="InterPro"/>
</dbReference>
<evidence type="ECO:0000313" key="9">
    <source>
        <dbReference type="Proteomes" id="UP000292547"/>
    </source>
</evidence>